<evidence type="ECO:0000313" key="2">
    <source>
        <dbReference type="EMBL" id="MET3864257.1"/>
    </source>
</evidence>
<accession>A0ABV2NCP6</accession>
<sequence length="143" mass="15836">MRVNFGTLAVRDYPALAGLMYGDAEAMRRFQLRRRRHKDIPTGTLQFAWWGLVEPIRALRYLLASRRPRPVEIEEAPVYDAPSAAVAPTPSVPAAATAGAAPTLPTAAKPTDVESGDDWVRLMMDYENERTLAELRGRRTSAA</sequence>
<proteinExistence type="predicted"/>
<organism evidence="2 3">
    <name type="scientific">Methylobacterium radiotolerans</name>
    <dbReference type="NCBI Taxonomy" id="31998"/>
    <lineage>
        <taxon>Bacteria</taxon>
        <taxon>Pseudomonadati</taxon>
        <taxon>Pseudomonadota</taxon>
        <taxon>Alphaproteobacteria</taxon>
        <taxon>Hyphomicrobiales</taxon>
        <taxon>Methylobacteriaceae</taxon>
        <taxon>Methylobacterium</taxon>
    </lineage>
</organism>
<comment type="caution">
    <text evidence="2">The sequence shown here is derived from an EMBL/GenBank/DDBJ whole genome shotgun (WGS) entry which is preliminary data.</text>
</comment>
<evidence type="ECO:0000313" key="3">
    <source>
        <dbReference type="Proteomes" id="UP001549119"/>
    </source>
</evidence>
<evidence type="ECO:0000256" key="1">
    <source>
        <dbReference type="SAM" id="MobiDB-lite"/>
    </source>
</evidence>
<feature type="region of interest" description="Disordered" evidence="1">
    <location>
        <begin position="84"/>
        <end position="112"/>
    </location>
</feature>
<name>A0ABV2NCP6_9HYPH</name>
<protein>
    <submittedName>
        <fullName evidence="2">Uncharacterized protein</fullName>
    </submittedName>
</protein>
<dbReference type="Proteomes" id="UP001549119">
    <property type="component" value="Unassembled WGS sequence"/>
</dbReference>
<keyword evidence="3" id="KW-1185">Reference proteome</keyword>
<reference evidence="2 3" key="1">
    <citation type="submission" date="2024-06" db="EMBL/GenBank/DDBJ databases">
        <title>Genomics of switchgrass bacterial isolates.</title>
        <authorList>
            <person name="Shade A."/>
        </authorList>
    </citation>
    <scope>NUCLEOTIDE SEQUENCE [LARGE SCALE GENOMIC DNA]</scope>
    <source>
        <strain evidence="2 3">PvP084</strain>
    </source>
</reference>
<feature type="compositionally biased region" description="Low complexity" evidence="1">
    <location>
        <begin position="84"/>
        <end position="110"/>
    </location>
</feature>
<gene>
    <name evidence="2" type="ORF">ABIC20_001566</name>
</gene>
<dbReference type="EMBL" id="JBEPNW010000002">
    <property type="protein sequence ID" value="MET3864257.1"/>
    <property type="molecule type" value="Genomic_DNA"/>
</dbReference>